<evidence type="ECO:0000313" key="1">
    <source>
        <dbReference type="EMBL" id="KAK7326160.1"/>
    </source>
</evidence>
<organism evidence="1 2">
    <name type="scientific">Phaseolus coccineus</name>
    <name type="common">Scarlet runner bean</name>
    <name type="synonym">Phaseolus multiflorus</name>
    <dbReference type="NCBI Taxonomy" id="3886"/>
    <lineage>
        <taxon>Eukaryota</taxon>
        <taxon>Viridiplantae</taxon>
        <taxon>Streptophyta</taxon>
        <taxon>Embryophyta</taxon>
        <taxon>Tracheophyta</taxon>
        <taxon>Spermatophyta</taxon>
        <taxon>Magnoliopsida</taxon>
        <taxon>eudicotyledons</taxon>
        <taxon>Gunneridae</taxon>
        <taxon>Pentapetalae</taxon>
        <taxon>rosids</taxon>
        <taxon>fabids</taxon>
        <taxon>Fabales</taxon>
        <taxon>Fabaceae</taxon>
        <taxon>Papilionoideae</taxon>
        <taxon>50 kb inversion clade</taxon>
        <taxon>NPAAA clade</taxon>
        <taxon>indigoferoid/millettioid clade</taxon>
        <taxon>Phaseoleae</taxon>
        <taxon>Phaseolus</taxon>
    </lineage>
</organism>
<gene>
    <name evidence="1" type="ORF">VNO80_33235</name>
</gene>
<comment type="caution">
    <text evidence="1">The sequence shown here is derived from an EMBL/GenBank/DDBJ whole genome shotgun (WGS) entry which is preliminary data.</text>
</comment>
<evidence type="ECO:0000313" key="2">
    <source>
        <dbReference type="Proteomes" id="UP001374584"/>
    </source>
</evidence>
<protein>
    <submittedName>
        <fullName evidence="1">Uncharacterized protein</fullName>
    </submittedName>
</protein>
<keyword evidence="2" id="KW-1185">Reference proteome</keyword>
<dbReference type="EMBL" id="JAYMYR010000076">
    <property type="protein sequence ID" value="KAK7326160.1"/>
    <property type="molecule type" value="Genomic_DNA"/>
</dbReference>
<name>A0AAN9KYF2_PHACN</name>
<proteinExistence type="predicted"/>
<sequence length="193" mass="20549">MGSVEGLASAAGTDSWATGRVGRSDDCSQHIHGLTCSSKHNESLLERRHRVCVRRVVPLGGSRGMNMAIAAEDPLQGCDVPAYVHSARSMPNTHRPRTGGDSDCLLTGTAYIARRGSIARQRRSVACLLLSLSRLTRYDARIDTSCGVRLLIHPSRMTNSSIGSSNDRACGPQALDVSLLHSLGGLGGRCGLR</sequence>
<dbReference type="AlphaFoldDB" id="A0AAN9KYF2"/>
<reference evidence="1 2" key="1">
    <citation type="submission" date="2024-01" db="EMBL/GenBank/DDBJ databases">
        <title>The genomes of 5 underutilized Papilionoideae crops provide insights into root nodulation and disease resistanc.</title>
        <authorList>
            <person name="Jiang F."/>
        </authorList>
    </citation>
    <scope>NUCLEOTIDE SEQUENCE [LARGE SCALE GENOMIC DNA]</scope>
    <source>
        <strain evidence="1">JINMINGXINNONG_FW02</strain>
        <tissue evidence="1">Leaves</tissue>
    </source>
</reference>
<dbReference type="Proteomes" id="UP001374584">
    <property type="component" value="Unassembled WGS sequence"/>
</dbReference>
<accession>A0AAN9KYF2</accession>